<dbReference type="Proteomes" id="UP000246702">
    <property type="component" value="Unassembled WGS sequence"/>
</dbReference>
<accession>A0A317V000</accession>
<gene>
    <name evidence="2" type="ORF">BO94DRAFT_540426</name>
</gene>
<dbReference type="InterPro" id="IPR001810">
    <property type="entry name" value="F-box_dom"/>
</dbReference>
<dbReference type="OrthoDB" id="4399101at2759"/>
<organism evidence="2 3">
    <name type="scientific">Aspergillus sclerotioniger CBS 115572</name>
    <dbReference type="NCBI Taxonomy" id="1450535"/>
    <lineage>
        <taxon>Eukaryota</taxon>
        <taxon>Fungi</taxon>
        <taxon>Dikarya</taxon>
        <taxon>Ascomycota</taxon>
        <taxon>Pezizomycotina</taxon>
        <taxon>Eurotiomycetes</taxon>
        <taxon>Eurotiomycetidae</taxon>
        <taxon>Eurotiales</taxon>
        <taxon>Aspergillaceae</taxon>
        <taxon>Aspergillus</taxon>
        <taxon>Aspergillus subgen. Circumdati</taxon>
    </lineage>
</organism>
<proteinExistence type="predicted"/>
<dbReference type="InterPro" id="IPR036047">
    <property type="entry name" value="F-box-like_dom_sf"/>
</dbReference>
<evidence type="ECO:0000259" key="1">
    <source>
        <dbReference type="PROSITE" id="PS50181"/>
    </source>
</evidence>
<dbReference type="PROSITE" id="PS50181">
    <property type="entry name" value="FBOX"/>
    <property type="match status" value="1"/>
</dbReference>
<sequence length="59" mass="6763">MPITSLPPELVSAIRGYLEVSDWCALRLTCRFLFVHLLDDFANRHFDRISVLITSDGLQ</sequence>
<name>A0A317V000_9EURO</name>
<dbReference type="Pfam" id="PF12937">
    <property type="entry name" value="F-box-like"/>
    <property type="match status" value="1"/>
</dbReference>
<dbReference type="RefSeq" id="XP_025461983.1">
    <property type="nucleotide sequence ID" value="XM_025612912.1"/>
</dbReference>
<dbReference type="SUPFAM" id="SSF81383">
    <property type="entry name" value="F-box domain"/>
    <property type="match status" value="1"/>
</dbReference>
<evidence type="ECO:0000313" key="3">
    <source>
        <dbReference type="Proteomes" id="UP000246702"/>
    </source>
</evidence>
<dbReference type="EMBL" id="MSFK01000047">
    <property type="protein sequence ID" value="PWY67634.1"/>
    <property type="molecule type" value="Genomic_DNA"/>
</dbReference>
<dbReference type="GeneID" id="37115055"/>
<feature type="domain" description="F-box" evidence="1">
    <location>
        <begin position="1"/>
        <end position="49"/>
    </location>
</feature>
<protein>
    <recommendedName>
        <fullName evidence="1">F-box domain-containing protein</fullName>
    </recommendedName>
</protein>
<keyword evidence="3" id="KW-1185">Reference proteome</keyword>
<reference evidence="2 3" key="1">
    <citation type="submission" date="2016-12" db="EMBL/GenBank/DDBJ databases">
        <title>The genomes of Aspergillus section Nigri reveals drivers in fungal speciation.</title>
        <authorList>
            <consortium name="DOE Joint Genome Institute"/>
            <person name="Vesth T.C."/>
            <person name="Nybo J."/>
            <person name="Theobald S."/>
            <person name="Brandl J."/>
            <person name="Frisvad J.C."/>
            <person name="Nielsen K.F."/>
            <person name="Lyhne E.K."/>
            <person name="Kogle M.E."/>
            <person name="Kuo A."/>
            <person name="Riley R."/>
            <person name="Clum A."/>
            <person name="Nolan M."/>
            <person name="Lipzen A."/>
            <person name="Salamov A."/>
            <person name="Henrissat B."/>
            <person name="Wiebenga A."/>
            <person name="De Vries R.P."/>
            <person name="Grigoriev I.V."/>
            <person name="Mortensen U.H."/>
            <person name="Andersen M.R."/>
            <person name="Baker S.E."/>
        </authorList>
    </citation>
    <scope>NUCLEOTIDE SEQUENCE [LARGE SCALE GENOMIC DNA]</scope>
    <source>
        <strain evidence="2 3">CBS 115572</strain>
    </source>
</reference>
<evidence type="ECO:0000313" key="2">
    <source>
        <dbReference type="EMBL" id="PWY67634.1"/>
    </source>
</evidence>
<dbReference type="AlphaFoldDB" id="A0A317V000"/>
<comment type="caution">
    <text evidence="2">The sequence shown here is derived from an EMBL/GenBank/DDBJ whole genome shotgun (WGS) entry which is preliminary data.</text>
</comment>